<dbReference type="InterPro" id="IPR023213">
    <property type="entry name" value="CAT-like_dom_sf"/>
</dbReference>
<comment type="caution">
    <text evidence="4">The sequence shown here is derived from an EMBL/GenBank/DDBJ whole genome shotgun (WGS) entry which is preliminary data.</text>
</comment>
<dbReference type="GO" id="GO:0016746">
    <property type="term" value="F:acyltransferase activity"/>
    <property type="evidence" value="ECO:0007669"/>
    <property type="project" value="UniProtKB-KW"/>
</dbReference>
<dbReference type="PANTHER" id="PTHR31623">
    <property type="entry name" value="F21J9.9"/>
    <property type="match status" value="1"/>
</dbReference>
<dbReference type="Proteomes" id="UP001415857">
    <property type="component" value="Unassembled WGS sequence"/>
</dbReference>
<dbReference type="PANTHER" id="PTHR31623:SF25">
    <property type="entry name" value="VINORINE SYNTHASE-LIKE"/>
    <property type="match status" value="1"/>
</dbReference>
<proteinExistence type="inferred from homology"/>
<comment type="similarity">
    <text evidence="1">Belongs to the plant acyltransferase family.</text>
</comment>
<dbReference type="Gene3D" id="3.30.559.10">
    <property type="entry name" value="Chloramphenicol acetyltransferase-like domain"/>
    <property type="match status" value="2"/>
</dbReference>
<evidence type="ECO:0000313" key="4">
    <source>
        <dbReference type="EMBL" id="KAK9278629.1"/>
    </source>
</evidence>
<keyword evidence="2" id="KW-0808">Transferase</keyword>
<keyword evidence="5" id="KW-1185">Reference proteome</keyword>
<reference evidence="4 5" key="1">
    <citation type="journal article" date="2024" name="Plant J.">
        <title>Genome sequences and population genomics reveal climatic adaptation and genomic divergence between two closely related sweetgum species.</title>
        <authorList>
            <person name="Xu W.Q."/>
            <person name="Ren C.Q."/>
            <person name="Zhang X.Y."/>
            <person name="Comes H.P."/>
            <person name="Liu X.H."/>
            <person name="Li Y.G."/>
            <person name="Kettle C.J."/>
            <person name="Jalonen R."/>
            <person name="Gaisberger H."/>
            <person name="Ma Y.Z."/>
            <person name="Qiu Y.X."/>
        </authorList>
    </citation>
    <scope>NUCLEOTIDE SEQUENCE [LARGE SCALE GENOMIC DNA]</scope>
    <source>
        <strain evidence="4">Hangzhou</strain>
    </source>
</reference>
<evidence type="ECO:0000256" key="1">
    <source>
        <dbReference type="ARBA" id="ARBA00009861"/>
    </source>
</evidence>
<gene>
    <name evidence="4" type="ORF">L1049_028202</name>
</gene>
<protein>
    <recommendedName>
        <fullName evidence="6">Vinorine synthase</fullName>
    </recommendedName>
</protein>
<sequence>MVMDVEIISKETIKPSSPTPQHLRKLKLSILDQLAPPIYIPIILFYHAETSDPNVNHIKRSCCLKKSLAETLTRFYPLAGTIKENLSVDCDDEGVEYIEAQVACKLSEVIEEPDAKILDQFLPIEPHGKGTESGREVLLAVQFNMFTCGGMAIGVCVTHKMADGISATTFLKAWAATAIRDTEIVHPFFNAEFHFPQRDISGFTPSTGITKDGIVSRRFVFNESNITALREKATSGDNGSSKVNQPTRVEAISAFIWRRFMAIAQSKSVQAKAKVFAAIHAVNLRERMVPPLPPHSFGNFYQLAIAPTTA</sequence>
<name>A0AAP0RJZ6_LIQFO</name>
<dbReference type="EMBL" id="JBBPBK010000009">
    <property type="protein sequence ID" value="KAK9278629.1"/>
    <property type="molecule type" value="Genomic_DNA"/>
</dbReference>
<organism evidence="4 5">
    <name type="scientific">Liquidambar formosana</name>
    <name type="common">Formosan gum</name>
    <dbReference type="NCBI Taxonomy" id="63359"/>
    <lineage>
        <taxon>Eukaryota</taxon>
        <taxon>Viridiplantae</taxon>
        <taxon>Streptophyta</taxon>
        <taxon>Embryophyta</taxon>
        <taxon>Tracheophyta</taxon>
        <taxon>Spermatophyta</taxon>
        <taxon>Magnoliopsida</taxon>
        <taxon>eudicotyledons</taxon>
        <taxon>Gunneridae</taxon>
        <taxon>Pentapetalae</taxon>
        <taxon>Saxifragales</taxon>
        <taxon>Altingiaceae</taxon>
        <taxon>Liquidambar</taxon>
    </lineage>
</organism>
<evidence type="ECO:0000313" key="5">
    <source>
        <dbReference type="Proteomes" id="UP001415857"/>
    </source>
</evidence>
<evidence type="ECO:0000256" key="3">
    <source>
        <dbReference type="ARBA" id="ARBA00023315"/>
    </source>
</evidence>
<dbReference type="Pfam" id="PF02458">
    <property type="entry name" value="Transferase"/>
    <property type="match status" value="1"/>
</dbReference>
<keyword evidence="3" id="KW-0012">Acyltransferase</keyword>
<evidence type="ECO:0000256" key="2">
    <source>
        <dbReference type="ARBA" id="ARBA00022679"/>
    </source>
</evidence>
<evidence type="ECO:0008006" key="6">
    <source>
        <dbReference type="Google" id="ProtNLM"/>
    </source>
</evidence>
<dbReference type="AlphaFoldDB" id="A0AAP0RJZ6"/>
<accession>A0AAP0RJZ6</accession>